<dbReference type="PANTHER" id="PTHR21230">
    <property type="entry name" value="VESICLE TRANSPORT V-SNARE PROTEIN VTI1-RELATED"/>
    <property type="match status" value="1"/>
</dbReference>
<evidence type="ECO:0000256" key="6">
    <source>
        <dbReference type="ARBA" id="ARBA00022989"/>
    </source>
</evidence>
<comment type="caution">
    <text evidence="12">The sequence shown here is derived from an EMBL/GenBank/DDBJ whole genome shotgun (WGS) entry which is preliminary data.</text>
</comment>
<keyword evidence="13" id="KW-1185">Reference proteome</keyword>
<dbReference type="InterPro" id="IPR010989">
    <property type="entry name" value="SNARE"/>
</dbReference>
<comment type="subcellular location">
    <subcellularLocation>
        <location evidence="1">Membrane</location>
        <topology evidence="1">Single-pass type IV membrane protein</topology>
    </subcellularLocation>
</comment>
<dbReference type="SUPFAM" id="SSF58038">
    <property type="entry name" value="SNARE fusion complex"/>
    <property type="match status" value="1"/>
</dbReference>
<evidence type="ECO:0000259" key="11">
    <source>
        <dbReference type="SMART" id="SM00397"/>
    </source>
</evidence>
<dbReference type="Proteomes" id="UP001465976">
    <property type="component" value="Unassembled WGS sequence"/>
</dbReference>
<name>A0ABR3EM80_9AGAR</name>
<dbReference type="SMART" id="SM00397">
    <property type="entry name" value="t_SNARE"/>
    <property type="match status" value="1"/>
</dbReference>
<sequence length="226" mass="25787">MDETPTGLFNAYHQDFEHIIRSVRDKLERDVHEQHGEQRKATLRRVEIELDEADDLVSQLELELSQIPTSLRPQYASQLKQSKIDMNRLKRLAKDSHLKSSRNELLGGGGGGFRSRTDDPYQDERSRLLAGTQTLGDGTRRLDDATRIALETETLGADILRSLGQDRERIENSRDTLRKADSSLDRASATLKGMIRQMYKQRFVLSALGLVLVIVVLVILYFKLIR</sequence>
<dbReference type="Pfam" id="PF12352">
    <property type="entry name" value="V-SNARE_C"/>
    <property type="match status" value="1"/>
</dbReference>
<dbReference type="PANTHER" id="PTHR21230:SF26">
    <property type="entry name" value="VESICLE TRANSPORT THROUGH INTERACTION WITH T-SNARES HOMOLOG 1A"/>
    <property type="match status" value="1"/>
</dbReference>
<keyword evidence="8 10" id="KW-0472">Membrane</keyword>
<keyword evidence="4 10" id="KW-0812">Transmembrane</keyword>
<feature type="region of interest" description="Disordered" evidence="9">
    <location>
        <begin position="101"/>
        <end position="122"/>
    </location>
</feature>
<evidence type="ECO:0000256" key="4">
    <source>
        <dbReference type="ARBA" id="ARBA00022692"/>
    </source>
</evidence>
<evidence type="ECO:0000256" key="2">
    <source>
        <dbReference type="ARBA" id="ARBA00006108"/>
    </source>
</evidence>
<evidence type="ECO:0000256" key="1">
    <source>
        <dbReference type="ARBA" id="ARBA00004211"/>
    </source>
</evidence>
<evidence type="ECO:0000256" key="7">
    <source>
        <dbReference type="ARBA" id="ARBA00023054"/>
    </source>
</evidence>
<evidence type="ECO:0000256" key="9">
    <source>
        <dbReference type="SAM" id="MobiDB-lite"/>
    </source>
</evidence>
<evidence type="ECO:0000256" key="10">
    <source>
        <dbReference type="SAM" id="Phobius"/>
    </source>
</evidence>
<dbReference type="Pfam" id="PF05008">
    <property type="entry name" value="V-SNARE"/>
    <property type="match status" value="1"/>
</dbReference>
<dbReference type="SUPFAM" id="SSF47661">
    <property type="entry name" value="t-snare proteins"/>
    <property type="match status" value="1"/>
</dbReference>
<keyword evidence="5" id="KW-0653">Protein transport</keyword>
<keyword evidence="7" id="KW-0175">Coiled coil</keyword>
<reference evidence="12 13" key="1">
    <citation type="submission" date="2024-02" db="EMBL/GenBank/DDBJ databases">
        <title>A draft genome for the cacao thread blight pathogen Marasmius crinis-equi.</title>
        <authorList>
            <person name="Cohen S.P."/>
            <person name="Baruah I.K."/>
            <person name="Amoako-Attah I."/>
            <person name="Bukari Y."/>
            <person name="Meinhardt L.W."/>
            <person name="Bailey B.A."/>
        </authorList>
    </citation>
    <scope>NUCLEOTIDE SEQUENCE [LARGE SCALE GENOMIC DNA]</scope>
    <source>
        <strain evidence="12 13">GH-76</strain>
    </source>
</reference>
<evidence type="ECO:0000313" key="12">
    <source>
        <dbReference type="EMBL" id="KAL0563915.1"/>
    </source>
</evidence>
<evidence type="ECO:0000256" key="5">
    <source>
        <dbReference type="ARBA" id="ARBA00022927"/>
    </source>
</evidence>
<gene>
    <name evidence="12" type="primary">vti1_2</name>
    <name evidence="12" type="ORF">V5O48_018141</name>
</gene>
<keyword evidence="3" id="KW-0813">Transport</keyword>
<proteinExistence type="inferred from homology"/>
<accession>A0ABR3EM80</accession>
<dbReference type="InterPro" id="IPR007705">
    <property type="entry name" value="Vesicle_trsprt_v-SNARE_N"/>
</dbReference>
<evidence type="ECO:0000313" key="13">
    <source>
        <dbReference type="Proteomes" id="UP001465976"/>
    </source>
</evidence>
<feature type="transmembrane region" description="Helical" evidence="10">
    <location>
        <begin position="203"/>
        <end position="222"/>
    </location>
</feature>
<dbReference type="Gene3D" id="1.20.58.400">
    <property type="entry name" value="t-snare proteins"/>
    <property type="match status" value="1"/>
</dbReference>
<dbReference type="InterPro" id="IPR038407">
    <property type="entry name" value="v-SNARE_N_sf"/>
</dbReference>
<dbReference type="Gene3D" id="1.20.5.110">
    <property type="match status" value="1"/>
</dbReference>
<keyword evidence="6 10" id="KW-1133">Transmembrane helix</keyword>
<organism evidence="12 13">
    <name type="scientific">Marasmius crinis-equi</name>
    <dbReference type="NCBI Taxonomy" id="585013"/>
    <lineage>
        <taxon>Eukaryota</taxon>
        <taxon>Fungi</taxon>
        <taxon>Dikarya</taxon>
        <taxon>Basidiomycota</taxon>
        <taxon>Agaricomycotina</taxon>
        <taxon>Agaricomycetes</taxon>
        <taxon>Agaricomycetidae</taxon>
        <taxon>Agaricales</taxon>
        <taxon>Marasmiineae</taxon>
        <taxon>Marasmiaceae</taxon>
        <taxon>Marasmius</taxon>
    </lineage>
</organism>
<dbReference type="InterPro" id="IPR000727">
    <property type="entry name" value="T_SNARE_dom"/>
</dbReference>
<dbReference type="EMBL" id="JBAHYK010003111">
    <property type="protein sequence ID" value="KAL0563915.1"/>
    <property type="molecule type" value="Genomic_DNA"/>
</dbReference>
<feature type="domain" description="T-SNARE coiled-coil homology" evidence="11">
    <location>
        <begin position="127"/>
        <end position="194"/>
    </location>
</feature>
<protein>
    <submittedName>
        <fullName evidence="12">t-SNARE VTI1</fullName>
    </submittedName>
</protein>
<evidence type="ECO:0000256" key="3">
    <source>
        <dbReference type="ARBA" id="ARBA00022448"/>
    </source>
</evidence>
<dbReference type="CDD" id="cd15862">
    <property type="entry name" value="SNARE_Vti1"/>
    <property type="match status" value="1"/>
</dbReference>
<comment type="similarity">
    <text evidence="2">Belongs to the VTI1 family.</text>
</comment>
<evidence type="ECO:0000256" key="8">
    <source>
        <dbReference type="ARBA" id="ARBA00023136"/>
    </source>
</evidence>